<keyword evidence="1" id="KW-1133">Transmembrane helix</keyword>
<accession>A0A1G6XXH7</accession>
<keyword evidence="1" id="KW-0472">Membrane</keyword>
<dbReference type="Proteomes" id="UP000199501">
    <property type="component" value="Unassembled WGS sequence"/>
</dbReference>
<dbReference type="STRING" id="1271860.SAMN05216174_11918"/>
<dbReference type="EMBL" id="FMZZ01000019">
    <property type="protein sequence ID" value="SDD82105.1"/>
    <property type="molecule type" value="Genomic_DNA"/>
</dbReference>
<keyword evidence="1" id="KW-0812">Transmembrane</keyword>
<reference evidence="4" key="1">
    <citation type="submission" date="2016-10" db="EMBL/GenBank/DDBJ databases">
        <authorList>
            <person name="Varghese N."/>
            <person name="Submissions S."/>
        </authorList>
    </citation>
    <scope>NUCLEOTIDE SEQUENCE [LARGE SCALE GENOMIC DNA]</scope>
    <source>
        <strain evidence="4">IBRC-M 10403</strain>
    </source>
</reference>
<keyword evidence="4" id="KW-1185">Reference proteome</keyword>
<sequence length="115" mass="11313">MRPPRDRGAVTVEAAIAVGVLVLVIAMGIAGVGAVADQIRCVDAAREAARLAARGEPERGRAAAVAIAPRGAAVDIQVAGDTVSVAVRAEPVGGLLPGIEVSADAYAVAEPGVAP</sequence>
<dbReference type="AlphaFoldDB" id="A0A1G6XXH7"/>
<organism evidence="3 4">
    <name type="scientific">Actinokineospora iranica</name>
    <dbReference type="NCBI Taxonomy" id="1271860"/>
    <lineage>
        <taxon>Bacteria</taxon>
        <taxon>Bacillati</taxon>
        <taxon>Actinomycetota</taxon>
        <taxon>Actinomycetes</taxon>
        <taxon>Pseudonocardiales</taxon>
        <taxon>Pseudonocardiaceae</taxon>
        <taxon>Actinokineospora</taxon>
    </lineage>
</organism>
<dbReference type="OrthoDB" id="4481209at2"/>
<dbReference type="Pfam" id="PF07811">
    <property type="entry name" value="TadE"/>
    <property type="match status" value="1"/>
</dbReference>
<protein>
    <submittedName>
        <fullName evidence="3">TadE-like protein</fullName>
    </submittedName>
</protein>
<evidence type="ECO:0000313" key="4">
    <source>
        <dbReference type="Proteomes" id="UP000199501"/>
    </source>
</evidence>
<feature type="transmembrane region" description="Helical" evidence="1">
    <location>
        <begin position="12"/>
        <end position="36"/>
    </location>
</feature>
<dbReference type="InterPro" id="IPR049790">
    <property type="entry name" value="Rv3655c/TadE"/>
</dbReference>
<evidence type="ECO:0000259" key="2">
    <source>
        <dbReference type="Pfam" id="PF07811"/>
    </source>
</evidence>
<gene>
    <name evidence="3" type="ORF">SAMN05216174_11918</name>
</gene>
<evidence type="ECO:0000256" key="1">
    <source>
        <dbReference type="SAM" id="Phobius"/>
    </source>
</evidence>
<dbReference type="InterPro" id="IPR012495">
    <property type="entry name" value="TadE-like_dom"/>
</dbReference>
<name>A0A1G6XXH7_9PSEU</name>
<evidence type="ECO:0000313" key="3">
    <source>
        <dbReference type="EMBL" id="SDD82105.1"/>
    </source>
</evidence>
<dbReference type="RefSeq" id="WP_091456582.1">
    <property type="nucleotide sequence ID" value="NZ_FMZZ01000019.1"/>
</dbReference>
<dbReference type="NCBIfam" id="NF041390">
    <property type="entry name" value="TadE_Rv3655c"/>
    <property type="match status" value="1"/>
</dbReference>
<feature type="domain" description="TadE-like" evidence="2">
    <location>
        <begin position="8"/>
        <end position="50"/>
    </location>
</feature>
<proteinExistence type="predicted"/>